<evidence type="ECO:0000256" key="12">
    <source>
        <dbReference type="ARBA" id="ARBA00079949"/>
    </source>
</evidence>
<feature type="transmembrane region" description="Helical" evidence="13">
    <location>
        <begin position="209"/>
        <end position="230"/>
    </location>
</feature>
<dbReference type="InterPro" id="IPR011701">
    <property type="entry name" value="MFS"/>
</dbReference>
<evidence type="ECO:0000256" key="3">
    <source>
        <dbReference type="ARBA" id="ARBA00022448"/>
    </source>
</evidence>
<evidence type="ECO:0000256" key="1">
    <source>
        <dbReference type="ARBA" id="ARBA00004155"/>
    </source>
</evidence>
<evidence type="ECO:0000256" key="11">
    <source>
        <dbReference type="ARBA" id="ARBA00074670"/>
    </source>
</evidence>
<dbReference type="InterPro" id="IPR036259">
    <property type="entry name" value="MFS_trans_sf"/>
</dbReference>
<dbReference type="GeneTree" id="ENSGT01030000234625"/>
<evidence type="ECO:0000256" key="2">
    <source>
        <dbReference type="ARBA" id="ARBA00008335"/>
    </source>
</evidence>
<keyword evidence="15" id="KW-1185">Reference proteome</keyword>
<feature type="transmembrane region" description="Helical" evidence="13">
    <location>
        <begin position="326"/>
        <end position="347"/>
    </location>
</feature>
<comment type="subcellular location">
    <subcellularLocation>
        <location evidence="1">Lysosome membrane</location>
        <topology evidence="1">Multi-pass membrane protein</topology>
    </subcellularLocation>
</comment>
<evidence type="ECO:0000256" key="10">
    <source>
        <dbReference type="ARBA" id="ARBA00048410"/>
    </source>
</evidence>
<evidence type="ECO:0000256" key="9">
    <source>
        <dbReference type="ARBA" id="ARBA00037192"/>
    </source>
</evidence>
<comment type="similarity">
    <text evidence="2">Belongs to the major facilitator superfamily.</text>
</comment>
<name>A0A8C5QM56_9ANUR</name>
<dbReference type="PANTHER" id="PTHR10924">
    <property type="entry name" value="MAJOR FACILITATOR SUPERFAMILY PROTEIN-RELATED"/>
    <property type="match status" value="1"/>
</dbReference>
<sequence length="440" mass="48209">MGLEWSSPEERQALLVPAGPRSPRVFGRRWIVLFLFSVLGFLQGLIWNTWGPIQNSARAAYNFTGLDIALLVLWGPIGFLPCFLFMWLMDNRGLRVTVLLTSLLTVLGSGLRCIPVSDLLTRRWLIHGGQLLNGFAGPTVMTAAPFLSTTWFSPDERATATALASMLSYLGAACSFLIGPLVVPPPNVTSSISTDIGHFGPIKDRIEEVLYAEFGVTSLLFAAILAYFPSRPPVPPSVAAASRRLSYRNSICRLLGNVRFLLLLLAYAVPLGFYSGWSGVLDLILTPAQISQVDAGWIGFWSLVGGCILGIGVARFADFIRGTLKLILVVLFSGATLSATWFTLTFMSNVTHLPITTATLYTSCILLGVFLNGTVPIFFELFVETVYPVPEGIACSLVFSFPDLSWLNWCLTGSSLLSLLFILCFRESYDRLYLDVFVSV</sequence>
<dbReference type="FunFam" id="1.20.1250.20:FF:000162">
    <property type="entry name" value="disrupted in renal carcinoma protein 2"/>
    <property type="match status" value="1"/>
</dbReference>
<feature type="transmembrane region" description="Helical" evidence="13">
    <location>
        <begin position="295"/>
        <end position="314"/>
    </location>
</feature>
<evidence type="ECO:0000256" key="5">
    <source>
        <dbReference type="ARBA" id="ARBA00022989"/>
    </source>
</evidence>
<reference evidence="14" key="2">
    <citation type="submission" date="2025-09" db="UniProtKB">
        <authorList>
            <consortium name="Ensembl"/>
        </authorList>
    </citation>
    <scope>IDENTIFICATION</scope>
</reference>
<keyword evidence="4 13" id="KW-0812">Transmembrane</keyword>
<reference evidence="14" key="1">
    <citation type="submission" date="2025-08" db="UniProtKB">
        <authorList>
            <consortium name="Ensembl"/>
        </authorList>
    </citation>
    <scope>IDENTIFICATION</scope>
</reference>
<accession>A0A8C5QM56</accession>
<dbReference type="Gene3D" id="1.20.1250.20">
    <property type="entry name" value="MFS general substrate transporter like domains"/>
    <property type="match status" value="1"/>
</dbReference>
<evidence type="ECO:0000256" key="7">
    <source>
        <dbReference type="ARBA" id="ARBA00023180"/>
    </source>
</evidence>
<keyword evidence="3" id="KW-0813">Transport</keyword>
<keyword evidence="7" id="KW-0325">Glycoprotein</keyword>
<dbReference type="SUPFAM" id="SSF103473">
    <property type="entry name" value="MFS general substrate transporter"/>
    <property type="match status" value="1"/>
</dbReference>
<comment type="function">
    <text evidence="9">Mediates H(+)-dependent pyridoxine transport.</text>
</comment>
<dbReference type="Proteomes" id="UP000694569">
    <property type="component" value="Unplaced"/>
</dbReference>
<evidence type="ECO:0000313" key="15">
    <source>
        <dbReference type="Proteomes" id="UP000694569"/>
    </source>
</evidence>
<evidence type="ECO:0000256" key="4">
    <source>
        <dbReference type="ARBA" id="ARBA00022692"/>
    </source>
</evidence>
<comment type="catalytic activity">
    <reaction evidence="10">
        <text>pyridoxine(out) + n H(+)(out) = pyridoxine(in) + n H(+)(in)</text>
        <dbReference type="Rhea" id="RHEA:76203"/>
        <dbReference type="ChEBI" id="CHEBI:15378"/>
        <dbReference type="ChEBI" id="CHEBI:16709"/>
    </reaction>
</comment>
<feature type="transmembrane region" description="Helical" evidence="13">
    <location>
        <begin position="406"/>
        <end position="425"/>
    </location>
</feature>
<keyword evidence="8" id="KW-0458">Lysosome</keyword>
<feature type="transmembrane region" description="Helical" evidence="13">
    <location>
        <begin position="135"/>
        <end position="153"/>
    </location>
</feature>
<feature type="transmembrane region" description="Helical" evidence="13">
    <location>
        <begin position="30"/>
        <end position="48"/>
    </location>
</feature>
<feature type="transmembrane region" description="Helical" evidence="13">
    <location>
        <begin position="160"/>
        <end position="183"/>
    </location>
</feature>
<organism evidence="14 15">
    <name type="scientific">Leptobrachium leishanense</name>
    <name type="common">Leishan spiny toad</name>
    <dbReference type="NCBI Taxonomy" id="445787"/>
    <lineage>
        <taxon>Eukaryota</taxon>
        <taxon>Metazoa</taxon>
        <taxon>Chordata</taxon>
        <taxon>Craniata</taxon>
        <taxon>Vertebrata</taxon>
        <taxon>Euteleostomi</taxon>
        <taxon>Amphibia</taxon>
        <taxon>Batrachia</taxon>
        <taxon>Anura</taxon>
        <taxon>Pelobatoidea</taxon>
        <taxon>Megophryidae</taxon>
        <taxon>Leptobrachium</taxon>
    </lineage>
</organism>
<keyword evidence="6 13" id="KW-0472">Membrane</keyword>
<dbReference type="OrthoDB" id="422206at2759"/>
<dbReference type="InterPro" id="IPR049680">
    <property type="entry name" value="FLVCR1-2_SLC49-like"/>
</dbReference>
<evidence type="ECO:0000256" key="8">
    <source>
        <dbReference type="ARBA" id="ARBA00023228"/>
    </source>
</evidence>
<evidence type="ECO:0000256" key="13">
    <source>
        <dbReference type="SAM" id="Phobius"/>
    </source>
</evidence>
<dbReference type="PANTHER" id="PTHR10924:SF27">
    <property type="entry name" value="SOLUTE CARRIER FAMILY 49 MEMBER 4"/>
    <property type="match status" value="1"/>
</dbReference>
<evidence type="ECO:0000256" key="6">
    <source>
        <dbReference type="ARBA" id="ARBA00023136"/>
    </source>
</evidence>
<protein>
    <recommendedName>
        <fullName evidence="11">Solute carrier family 49 member 4 homolog</fullName>
    </recommendedName>
    <alternativeName>
        <fullName evidence="12">Disrupted in renal carcinoma protein 2 homolog</fullName>
    </alternativeName>
</protein>
<dbReference type="Ensembl" id="ENSLLET00000041102.1">
    <property type="protein sequence ID" value="ENSLLEP00000039513.1"/>
    <property type="gene ID" value="ENSLLEG00000025113.1"/>
</dbReference>
<dbReference type="GO" id="GO:0005765">
    <property type="term" value="C:lysosomal membrane"/>
    <property type="evidence" value="ECO:0007669"/>
    <property type="project" value="UniProtKB-SubCell"/>
</dbReference>
<dbReference type="AlphaFoldDB" id="A0A8C5QM56"/>
<proteinExistence type="inferred from homology"/>
<evidence type="ECO:0000313" key="14">
    <source>
        <dbReference type="Ensembl" id="ENSLLEP00000039513.1"/>
    </source>
</evidence>
<keyword evidence="5 13" id="KW-1133">Transmembrane helix</keyword>
<feature type="transmembrane region" description="Helical" evidence="13">
    <location>
        <begin position="68"/>
        <end position="89"/>
    </location>
</feature>
<feature type="transmembrane region" description="Helical" evidence="13">
    <location>
        <begin position="251"/>
        <end position="275"/>
    </location>
</feature>
<feature type="transmembrane region" description="Helical" evidence="13">
    <location>
        <begin position="96"/>
        <end position="115"/>
    </location>
</feature>
<dbReference type="Pfam" id="PF07690">
    <property type="entry name" value="MFS_1"/>
    <property type="match status" value="1"/>
</dbReference>
<dbReference type="GO" id="GO:0022857">
    <property type="term" value="F:transmembrane transporter activity"/>
    <property type="evidence" value="ECO:0007669"/>
    <property type="project" value="InterPro"/>
</dbReference>